<feature type="region of interest" description="Disordered" evidence="2">
    <location>
        <begin position="1"/>
        <end position="65"/>
    </location>
</feature>
<feature type="compositionally biased region" description="Basic and acidic residues" evidence="2">
    <location>
        <begin position="50"/>
        <end position="65"/>
    </location>
</feature>
<feature type="domain" description="FHA" evidence="4">
    <location>
        <begin position="184"/>
        <end position="233"/>
    </location>
</feature>
<feature type="compositionally biased region" description="Low complexity" evidence="2">
    <location>
        <begin position="114"/>
        <end position="126"/>
    </location>
</feature>
<gene>
    <name evidence="5" type="ORF">ELQ90_01390</name>
</gene>
<evidence type="ECO:0000256" key="3">
    <source>
        <dbReference type="SAM" id="Phobius"/>
    </source>
</evidence>
<feature type="compositionally biased region" description="Basic residues" evidence="2">
    <location>
        <begin position="40"/>
        <end position="49"/>
    </location>
</feature>
<dbReference type="Gene3D" id="2.60.200.20">
    <property type="match status" value="1"/>
</dbReference>
<keyword evidence="3" id="KW-0472">Membrane</keyword>
<keyword evidence="3" id="KW-0812">Transmembrane</keyword>
<feature type="compositionally biased region" description="Basic residues" evidence="2">
    <location>
        <begin position="1"/>
        <end position="10"/>
    </location>
</feature>
<dbReference type="OrthoDB" id="277520at2"/>
<dbReference type="PANTHER" id="PTHR23308">
    <property type="entry name" value="NUCLEAR INHIBITOR OF PROTEIN PHOSPHATASE-1"/>
    <property type="match status" value="1"/>
</dbReference>
<proteinExistence type="predicted"/>
<dbReference type="InterPro" id="IPR008984">
    <property type="entry name" value="SMAD_FHA_dom_sf"/>
</dbReference>
<feature type="compositionally biased region" description="Basic and acidic residues" evidence="2">
    <location>
        <begin position="11"/>
        <end position="23"/>
    </location>
</feature>
<feature type="compositionally biased region" description="Pro residues" evidence="2">
    <location>
        <begin position="127"/>
        <end position="139"/>
    </location>
</feature>
<protein>
    <submittedName>
        <fullName evidence="5">FHA domain-containing protein</fullName>
    </submittedName>
</protein>
<organism evidence="5 6">
    <name type="scientific">Labedella phragmitis</name>
    <dbReference type="NCBI Taxonomy" id="2498849"/>
    <lineage>
        <taxon>Bacteria</taxon>
        <taxon>Bacillati</taxon>
        <taxon>Actinomycetota</taxon>
        <taxon>Actinomycetes</taxon>
        <taxon>Micrococcales</taxon>
        <taxon>Microbacteriaceae</taxon>
        <taxon>Labedella</taxon>
    </lineage>
</organism>
<evidence type="ECO:0000259" key="4">
    <source>
        <dbReference type="PROSITE" id="PS50006"/>
    </source>
</evidence>
<dbReference type="Proteomes" id="UP000288547">
    <property type="component" value="Unassembled WGS sequence"/>
</dbReference>
<reference evidence="5 6" key="1">
    <citation type="submission" date="2018-12" db="EMBL/GenBank/DDBJ databases">
        <authorList>
            <person name="Li F."/>
        </authorList>
    </citation>
    <scope>NUCLEOTIDE SEQUENCE [LARGE SCALE GENOMIC DNA]</scope>
    <source>
        <strain evidence="5 6">11W25H-1</strain>
    </source>
</reference>
<comment type="caution">
    <text evidence="5">The sequence shown here is derived from an EMBL/GenBank/DDBJ whole genome shotgun (WGS) entry which is preliminary data.</text>
</comment>
<dbReference type="Pfam" id="PF00498">
    <property type="entry name" value="FHA"/>
    <property type="match status" value="1"/>
</dbReference>
<evidence type="ECO:0000313" key="6">
    <source>
        <dbReference type="Proteomes" id="UP000288547"/>
    </source>
</evidence>
<feature type="transmembrane region" description="Helical" evidence="3">
    <location>
        <begin position="78"/>
        <end position="102"/>
    </location>
</feature>
<evidence type="ECO:0000313" key="5">
    <source>
        <dbReference type="EMBL" id="RWZ52633.1"/>
    </source>
</evidence>
<dbReference type="SMART" id="SM00240">
    <property type="entry name" value="FHA"/>
    <property type="match status" value="1"/>
</dbReference>
<keyword evidence="1" id="KW-0597">Phosphoprotein</keyword>
<dbReference type="InterPro" id="IPR000253">
    <property type="entry name" value="FHA_dom"/>
</dbReference>
<feature type="region of interest" description="Disordered" evidence="2">
    <location>
        <begin position="111"/>
        <end position="148"/>
    </location>
</feature>
<keyword evidence="3" id="KW-1133">Transmembrane helix</keyword>
<dbReference type="PROSITE" id="PS50006">
    <property type="entry name" value="FHA_DOMAIN"/>
    <property type="match status" value="1"/>
</dbReference>
<accession>A0A444PXN9</accession>
<dbReference type="EMBL" id="RZNB01000001">
    <property type="protein sequence ID" value="RWZ52633.1"/>
    <property type="molecule type" value="Genomic_DNA"/>
</dbReference>
<dbReference type="SUPFAM" id="SSF49879">
    <property type="entry name" value="SMAD/FHA domain"/>
    <property type="match status" value="1"/>
</dbReference>
<evidence type="ECO:0000256" key="1">
    <source>
        <dbReference type="ARBA" id="ARBA00022553"/>
    </source>
</evidence>
<dbReference type="InterPro" id="IPR050923">
    <property type="entry name" value="Cell_Proc_Reg/RNA_Proc"/>
</dbReference>
<evidence type="ECO:0000256" key="2">
    <source>
        <dbReference type="SAM" id="MobiDB-lite"/>
    </source>
</evidence>
<keyword evidence="6" id="KW-1185">Reference proteome</keyword>
<dbReference type="AlphaFoldDB" id="A0A444PXN9"/>
<sequence length="256" mass="28008">MGRRARRRARPRLDQRLDHERRALQRGRPLPRLVDPDRSHPHRLPRARPGRADGPDPPDGRRDGASRRFLGAQRVSELTLLVLRFGFLILLWFFVLGVVYALRADLFGRGNRKPASASGASAAASPAPAPTPTRPPAAPSSPTAPTAAVNRTRGGFATAANARRLVITQGPREGQEIPLGSGPITIGRSADSSLVFRDDYTSTHHARLLKWNEEWMIQDLGSTNGTFLDGKRIGSPTQVPLHTPIKVGQTVFELRG</sequence>
<name>A0A444PXN9_9MICO</name>